<sequence length="128" mass="14054">MLTIAPIRFYKPRIIREAVKIEKRPNCLNKRDDGIRLPSTWRPLLTKTSSAPSINPISAVKNLRANPNPAMNSLRANSYSATLLTATSVTSVHGINDRPSVNNNSIAVSSEVVSNECSNARELNITKI</sequence>
<dbReference type="RefSeq" id="XP_028136028.1">
    <property type="nucleotide sequence ID" value="XM_028280227.1"/>
</dbReference>
<name>A0A6P7FST7_DIAVI</name>
<gene>
    <name evidence="1" type="primary">LOC114330785</name>
</gene>
<dbReference type="AlphaFoldDB" id="A0A6P7FST7"/>
<dbReference type="InParanoid" id="A0A6P7FST7"/>
<evidence type="ECO:0000313" key="1">
    <source>
        <dbReference type="RefSeq" id="XP_028136028.1"/>
    </source>
</evidence>
<accession>A0A6P7FST7</accession>
<reference evidence="1" key="1">
    <citation type="submission" date="2025-08" db="UniProtKB">
        <authorList>
            <consortium name="RefSeq"/>
        </authorList>
    </citation>
    <scope>IDENTIFICATION</scope>
    <source>
        <tissue evidence="1">Whole insect</tissue>
    </source>
</reference>
<organism evidence="1">
    <name type="scientific">Diabrotica virgifera virgifera</name>
    <name type="common">western corn rootworm</name>
    <dbReference type="NCBI Taxonomy" id="50390"/>
    <lineage>
        <taxon>Eukaryota</taxon>
        <taxon>Metazoa</taxon>
        <taxon>Ecdysozoa</taxon>
        <taxon>Arthropoda</taxon>
        <taxon>Hexapoda</taxon>
        <taxon>Insecta</taxon>
        <taxon>Pterygota</taxon>
        <taxon>Neoptera</taxon>
        <taxon>Endopterygota</taxon>
        <taxon>Coleoptera</taxon>
        <taxon>Polyphaga</taxon>
        <taxon>Cucujiformia</taxon>
        <taxon>Chrysomeloidea</taxon>
        <taxon>Chrysomelidae</taxon>
        <taxon>Galerucinae</taxon>
        <taxon>Diabroticina</taxon>
        <taxon>Diabroticites</taxon>
        <taxon>Diabrotica</taxon>
    </lineage>
</organism>
<proteinExistence type="predicted"/>
<protein>
    <submittedName>
        <fullName evidence="1">Uncharacterized protein LOC114330785</fullName>
    </submittedName>
</protein>